<gene>
    <name evidence="1" type="ORF">G9U51_00625</name>
</gene>
<dbReference type="InterPro" id="IPR006748">
    <property type="entry name" value="NH2Glyco/OHUrea_AB-resist_kin"/>
</dbReference>
<name>A0A967EFT6_9MICO</name>
<dbReference type="GO" id="GO:0019748">
    <property type="term" value="P:secondary metabolic process"/>
    <property type="evidence" value="ECO:0007669"/>
    <property type="project" value="InterPro"/>
</dbReference>
<sequence>MDCGCRPGRLPGVAVSVTIPASFVDLVAGRPPEPAISGDDWLAGLPALIERSLDRFELAVDEGPVRHGVAAIVVPVRRGDTPAVLKLSWPHTEASLEHLALRTWDGRGAVRLLAADPATYALVLERLDGARDLTSVDLLEACEQLGRLFTRLDRPAIPQLQRLSSEAQRWIALCHKGSDAVPRRLTDQAAVQMTELITDPDVDAHLIHQDLHYENALAADREPWLAIDPKPLAGEWAFGVAPAVWNRWEEAQSAYNLRAHLRLRLGIICETAGLAEERALAWTFCRLVLNALWSAEDDDAAAITQWIAAAKAMTG</sequence>
<dbReference type="GO" id="GO:0016773">
    <property type="term" value="F:phosphotransferase activity, alcohol group as acceptor"/>
    <property type="evidence" value="ECO:0007669"/>
    <property type="project" value="InterPro"/>
</dbReference>
<organism evidence="1 2">
    <name type="scientific">Metallococcus carri</name>
    <dbReference type="NCBI Taxonomy" id="1656884"/>
    <lineage>
        <taxon>Bacteria</taxon>
        <taxon>Bacillati</taxon>
        <taxon>Actinomycetota</taxon>
        <taxon>Actinomycetes</taxon>
        <taxon>Micrococcales</taxon>
        <taxon>Dermacoccaceae</taxon>
        <taxon>Metallococcus</taxon>
    </lineage>
</organism>
<dbReference type="GO" id="GO:0016301">
    <property type="term" value="F:kinase activity"/>
    <property type="evidence" value="ECO:0007669"/>
    <property type="project" value="UniProtKB-KW"/>
</dbReference>
<dbReference type="SUPFAM" id="SSF56112">
    <property type="entry name" value="Protein kinase-like (PK-like)"/>
    <property type="match status" value="1"/>
</dbReference>
<keyword evidence="2" id="KW-1185">Reference proteome</keyword>
<comment type="caution">
    <text evidence="1">The sequence shown here is derived from an EMBL/GenBank/DDBJ whole genome shotgun (WGS) entry which is preliminary data.</text>
</comment>
<accession>A0A967EFT6</accession>
<dbReference type="AlphaFoldDB" id="A0A967EFT6"/>
<keyword evidence="1" id="KW-0808">Transferase</keyword>
<dbReference type="Pfam" id="PF04655">
    <property type="entry name" value="APH_6_hur"/>
    <property type="match status" value="1"/>
</dbReference>
<dbReference type="InterPro" id="IPR011009">
    <property type="entry name" value="Kinase-like_dom_sf"/>
</dbReference>
<keyword evidence="1" id="KW-0418">Kinase</keyword>
<dbReference type="EMBL" id="JAAOIV010000001">
    <property type="protein sequence ID" value="NHN54288.1"/>
    <property type="molecule type" value="Genomic_DNA"/>
</dbReference>
<proteinExistence type="predicted"/>
<evidence type="ECO:0000313" key="2">
    <source>
        <dbReference type="Proteomes" id="UP000744769"/>
    </source>
</evidence>
<reference evidence="1" key="1">
    <citation type="submission" date="2020-03" db="EMBL/GenBank/DDBJ databases">
        <title>Draft sequencing of Calidifontibacter sp. DB0510.</title>
        <authorList>
            <person name="Kim D.-U."/>
        </authorList>
    </citation>
    <scope>NUCLEOTIDE SEQUENCE</scope>
    <source>
        <strain evidence="1">DB0510</strain>
    </source>
</reference>
<dbReference type="Proteomes" id="UP000744769">
    <property type="component" value="Unassembled WGS sequence"/>
</dbReference>
<protein>
    <submittedName>
        <fullName evidence="1">Kinase</fullName>
    </submittedName>
</protein>
<evidence type="ECO:0000313" key="1">
    <source>
        <dbReference type="EMBL" id="NHN54288.1"/>
    </source>
</evidence>